<dbReference type="SUPFAM" id="SSF47027">
    <property type="entry name" value="Acyl-CoA binding protein"/>
    <property type="match status" value="1"/>
</dbReference>
<keyword evidence="4" id="KW-1185">Reference proteome</keyword>
<sequence length="271" mass="31195">MITSQEQSGVQHCRYRDPVHLTAGVNNSVLCIMKATLDSCLNDKFSIDEKFQAAVEIVHSLPKEGSVKTSIDEKLAFYSLYKQATIGPCNTCQPRFWNIVEKTKWDSWNNLGTMESTEAKKITSVAFYEWKRSELYNQLEPKLVILGLRTADCTSRNYDPVSENEVHDTVVHEVPADNKVILEGGCSDVEYTDAREEQYFSRVCSPTDDIREPKALDHKDSELRKYATPQENEYKISCFTIAEDSRYAKIRHLFQENAQQCKCFSHFYSRQ</sequence>
<gene>
    <name evidence="3" type="ORF">KIN20_008415</name>
</gene>
<organism evidence="3 4">
    <name type="scientific">Parelaphostrongylus tenuis</name>
    <name type="common">Meningeal worm</name>
    <dbReference type="NCBI Taxonomy" id="148309"/>
    <lineage>
        <taxon>Eukaryota</taxon>
        <taxon>Metazoa</taxon>
        <taxon>Ecdysozoa</taxon>
        <taxon>Nematoda</taxon>
        <taxon>Chromadorea</taxon>
        <taxon>Rhabditida</taxon>
        <taxon>Rhabditina</taxon>
        <taxon>Rhabditomorpha</taxon>
        <taxon>Strongyloidea</taxon>
        <taxon>Metastrongylidae</taxon>
        <taxon>Parelaphostrongylus</taxon>
    </lineage>
</organism>
<dbReference type="AlphaFoldDB" id="A0AAD5QJU2"/>
<dbReference type="GO" id="GO:0000062">
    <property type="term" value="F:fatty-acyl-CoA binding"/>
    <property type="evidence" value="ECO:0007669"/>
    <property type="project" value="InterPro"/>
</dbReference>
<protein>
    <recommendedName>
        <fullName evidence="2">ACB domain-containing protein</fullName>
    </recommendedName>
</protein>
<dbReference type="PANTHER" id="PTHR23310">
    <property type="entry name" value="ACYL-COA-BINDING PROTEIN, ACBP"/>
    <property type="match status" value="1"/>
</dbReference>
<evidence type="ECO:0000313" key="4">
    <source>
        <dbReference type="Proteomes" id="UP001196413"/>
    </source>
</evidence>
<reference evidence="3" key="1">
    <citation type="submission" date="2021-06" db="EMBL/GenBank/DDBJ databases">
        <title>Parelaphostrongylus tenuis whole genome reference sequence.</title>
        <authorList>
            <person name="Garwood T.J."/>
            <person name="Larsen P.A."/>
            <person name="Fountain-Jones N.M."/>
            <person name="Garbe J.R."/>
            <person name="Macchietto M.G."/>
            <person name="Kania S.A."/>
            <person name="Gerhold R.W."/>
            <person name="Richards J.E."/>
            <person name="Wolf T.M."/>
        </authorList>
    </citation>
    <scope>NUCLEOTIDE SEQUENCE</scope>
    <source>
        <strain evidence="3">MNPRO001-30</strain>
        <tissue evidence="3">Meninges</tissue>
    </source>
</reference>
<dbReference type="PRINTS" id="PR00689">
    <property type="entry name" value="ACOABINDINGP"/>
</dbReference>
<comment type="caution">
    <text evidence="3">The sequence shown here is derived from an EMBL/GenBank/DDBJ whole genome shotgun (WGS) entry which is preliminary data.</text>
</comment>
<dbReference type="Gene3D" id="1.20.80.10">
    <property type="match status" value="1"/>
</dbReference>
<dbReference type="InterPro" id="IPR014352">
    <property type="entry name" value="FERM/acyl-CoA-bd_prot_sf"/>
</dbReference>
<name>A0AAD5QJU2_PARTN</name>
<dbReference type="EMBL" id="JAHQIW010001335">
    <property type="protein sequence ID" value="KAJ1352209.1"/>
    <property type="molecule type" value="Genomic_DNA"/>
</dbReference>
<evidence type="ECO:0000313" key="3">
    <source>
        <dbReference type="EMBL" id="KAJ1352209.1"/>
    </source>
</evidence>
<evidence type="ECO:0000259" key="2">
    <source>
        <dbReference type="PROSITE" id="PS51228"/>
    </source>
</evidence>
<keyword evidence="1" id="KW-0446">Lipid-binding</keyword>
<dbReference type="InterPro" id="IPR000582">
    <property type="entry name" value="Acyl-CoA-binding_protein"/>
</dbReference>
<dbReference type="PANTHER" id="PTHR23310:SF77">
    <property type="entry name" value="LD25952P"/>
    <property type="match status" value="1"/>
</dbReference>
<dbReference type="GO" id="GO:0005737">
    <property type="term" value="C:cytoplasm"/>
    <property type="evidence" value="ECO:0007669"/>
    <property type="project" value="TreeGrafter"/>
</dbReference>
<accession>A0AAD5QJU2</accession>
<proteinExistence type="predicted"/>
<dbReference type="InterPro" id="IPR022408">
    <property type="entry name" value="Acyl-CoA-binding_prot_CS"/>
</dbReference>
<dbReference type="PROSITE" id="PS51228">
    <property type="entry name" value="ACB_2"/>
    <property type="match status" value="1"/>
</dbReference>
<dbReference type="Pfam" id="PF00887">
    <property type="entry name" value="ACBP"/>
    <property type="match status" value="1"/>
</dbReference>
<feature type="domain" description="ACB" evidence="2">
    <location>
        <begin position="47"/>
        <end position="134"/>
    </location>
</feature>
<dbReference type="GO" id="GO:0006631">
    <property type="term" value="P:fatty acid metabolic process"/>
    <property type="evidence" value="ECO:0007669"/>
    <property type="project" value="TreeGrafter"/>
</dbReference>
<dbReference type="PROSITE" id="PS00880">
    <property type="entry name" value="ACB_1"/>
    <property type="match status" value="1"/>
</dbReference>
<evidence type="ECO:0000256" key="1">
    <source>
        <dbReference type="ARBA" id="ARBA00023121"/>
    </source>
</evidence>
<dbReference type="InterPro" id="IPR035984">
    <property type="entry name" value="Acyl-CoA-binding_sf"/>
</dbReference>
<dbReference type="Proteomes" id="UP001196413">
    <property type="component" value="Unassembled WGS sequence"/>
</dbReference>